<dbReference type="PIRSF" id="PIRSF002741">
    <property type="entry name" value="MppA"/>
    <property type="match status" value="1"/>
</dbReference>
<dbReference type="Gene3D" id="3.90.76.10">
    <property type="entry name" value="Dipeptide-binding Protein, Domain 1"/>
    <property type="match status" value="1"/>
</dbReference>
<protein>
    <recommendedName>
        <fullName evidence="6">Solute-binding protein family 5 domain-containing protein</fullName>
    </recommendedName>
</protein>
<dbReference type="AlphaFoldDB" id="A0A1G1XVF4"/>
<dbReference type="InterPro" id="IPR039424">
    <property type="entry name" value="SBP_5"/>
</dbReference>
<evidence type="ECO:0000313" key="7">
    <source>
        <dbReference type="EMBL" id="OGY43982.1"/>
    </source>
</evidence>
<evidence type="ECO:0000256" key="2">
    <source>
        <dbReference type="ARBA" id="ARBA00022448"/>
    </source>
</evidence>
<feature type="domain" description="Solute-binding protein family 5" evidence="6">
    <location>
        <begin position="135"/>
        <end position="434"/>
    </location>
</feature>
<reference evidence="7 8" key="1">
    <citation type="journal article" date="2016" name="Nat. Commun.">
        <title>Thousands of microbial genomes shed light on interconnected biogeochemical processes in an aquifer system.</title>
        <authorList>
            <person name="Anantharaman K."/>
            <person name="Brown C.T."/>
            <person name="Hug L.A."/>
            <person name="Sharon I."/>
            <person name="Castelle C.J."/>
            <person name="Probst A.J."/>
            <person name="Thomas B.C."/>
            <person name="Singh A."/>
            <person name="Wilkins M.J."/>
            <person name="Karaoz U."/>
            <person name="Brodie E.L."/>
            <person name="Williams K.H."/>
            <person name="Hubbard S.S."/>
            <person name="Banfield J.F."/>
        </authorList>
    </citation>
    <scope>NUCLEOTIDE SEQUENCE [LARGE SCALE GENOMIC DNA]</scope>
</reference>
<evidence type="ECO:0000256" key="5">
    <source>
        <dbReference type="SAM" id="Phobius"/>
    </source>
</evidence>
<organism evidence="7 8">
    <name type="scientific">Candidatus Buchananbacteria bacterium RIFCSPHIGHO2_01_FULL_39_8</name>
    <dbReference type="NCBI Taxonomy" id="1797533"/>
    <lineage>
        <taxon>Bacteria</taxon>
        <taxon>Candidatus Buchananiibacteriota</taxon>
    </lineage>
</organism>
<dbReference type="InterPro" id="IPR000914">
    <property type="entry name" value="SBP_5_dom"/>
</dbReference>
<evidence type="ECO:0000256" key="1">
    <source>
        <dbReference type="ARBA" id="ARBA00005695"/>
    </source>
</evidence>
<dbReference type="Proteomes" id="UP000176241">
    <property type="component" value="Unassembled WGS sequence"/>
</dbReference>
<comment type="similarity">
    <text evidence="1">Belongs to the bacterial solute-binding protein 5 family.</text>
</comment>
<dbReference type="GO" id="GO:0015833">
    <property type="term" value="P:peptide transport"/>
    <property type="evidence" value="ECO:0007669"/>
    <property type="project" value="TreeGrafter"/>
</dbReference>
<dbReference type="Gene3D" id="3.10.105.10">
    <property type="entry name" value="Dipeptide-binding Protein, Domain 3"/>
    <property type="match status" value="1"/>
</dbReference>
<feature type="compositionally biased region" description="Basic and acidic residues" evidence="4">
    <location>
        <begin position="430"/>
        <end position="447"/>
    </location>
</feature>
<dbReference type="STRING" id="1797533.A2731_02545"/>
<keyword evidence="5" id="KW-0812">Transmembrane</keyword>
<comment type="caution">
    <text evidence="7">The sequence shown here is derived from an EMBL/GenBank/DDBJ whole genome shotgun (WGS) entry which is preliminary data.</text>
</comment>
<proteinExistence type="inferred from homology"/>
<dbReference type="PANTHER" id="PTHR30290:SF9">
    <property type="entry name" value="OLIGOPEPTIDE-BINDING PROTEIN APPA"/>
    <property type="match status" value="1"/>
</dbReference>
<dbReference type="GO" id="GO:0042597">
    <property type="term" value="C:periplasmic space"/>
    <property type="evidence" value="ECO:0007669"/>
    <property type="project" value="UniProtKB-ARBA"/>
</dbReference>
<accession>A0A1G1XVF4</accession>
<dbReference type="PANTHER" id="PTHR30290">
    <property type="entry name" value="PERIPLASMIC BINDING COMPONENT OF ABC TRANSPORTER"/>
    <property type="match status" value="1"/>
</dbReference>
<evidence type="ECO:0000256" key="4">
    <source>
        <dbReference type="SAM" id="MobiDB-lite"/>
    </source>
</evidence>
<evidence type="ECO:0000256" key="3">
    <source>
        <dbReference type="ARBA" id="ARBA00022729"/>
    </source>
</evidence>
<feature type="transmembrane region" description="Helical" evidence="5">
    <location>
        <begin position="60"/>
        <end position="80"/>
    </location>
</feature>
<evidence type="ECO:0000259" key="6">
    <source>
        <dbReference type="Pfam" id="PF00496"/>
    </source>
</evidence>
<keyword evidence="2" id="KW-0813">Transport</keyword>
<keyword evidence="3" id="KW-0732">Signal</keyword>
<feature type="region of interest" description="Disordered" evidence="4">
    <location>
        <begin position="430"/>
        <end position="473"/>
    </location>
</feature>
<name>A0A1G1XVF4_9BACT</name>
<keyword evidence="5" id="KW-0472">Membrane</keyword>
<evidence type="ECO:0000313" key="8">
    <source>
        <dbReference type="Proteomes" id="UP000176241"/>
    </source>
</evidence>
<dbReference type="Gene3D" id="3.40.190.10">
    <property type="entry name" value="Periplasmic binding protein-like II"/>
    <property type="match status" value="1"/>
</dbReference>
<gene>
    <name evidence="7" type="ORF">A2731_02545</name>
</gene>
<keyword evidence="5" id="KW-1133">Transmembrane helix</keyword>
<dbReference type="InterPro" id="IPR030678">
    <property type="entry name" value="Peptide/Ni-bd"/>
</dbReference>
<dbReference type="Pfam" id="PF00496">
    <property type="entry name" value="SBP_bac_5"/>
    <property type="match status" value="1"/>
</dbReference>
<dbReference type="SUPFAM" id="SSF53850">
    <property type="entry name" value="Periplasmic binding protein-like II"/>
    <property type="match status" value="1"/>
</dbReference>
<dbReference type="GO" id="GO:1904680">
    <property type="term" value="F:peptide transmembrane transporter activity"/>
    <property type="evidence" value="ECO:0007669"/>
    <property type="project" value="TreeGrafter"/>
</dbReference>
<sequence>MKKRINFSLPKLKNKNEKESFRQQNDLDKKLVYSLNPKKIPSLKQLKHLPKVLSFKEKRLTIILIFLIVASLIFIAGWFYSQNFLPTPTVGGEYVEGLIGAPQYINPLLSQTNDVDSDISRLIFSGLLRYDKNLELVADLAEKWEISTDQKTYTFVLKPDLTWHDGQSLTADDIVFTVKSIQDPDFKSPLLVSLRGVGVEKIDDRTIKFTLADEPYPAFLEVLTFGILPEHIWGDIPAINANLTEYNLKPIGSGPWQFKSIAKDKLGNIRSYTIVHNPNYSGPAPYLEKITFKFYPDFETGVQALKNHSAEGISFLPKELKKNIASQKNLKSYSFYLPQYTAIFFNQKENEVLKDKKVREALALAIDKPKILSEALQLEGEIIDGPILPGSLGHNPELQKINFDPNKADLLLSEAGWNQITAEEYQSFLEEQKQKEEEEQKENEEATSKQPTTTEEIIDQPAETPDETSQSFYRKKDDTILEITLTTVDQPENRKATELIQEFWQNIGVKVNLEIIESSKISRQIIKPRAYEALLFGIIVGSDPDPYPFWHSSQVQDPGLNLSLLANRKVDKLLEDARKAANDEERQAKYKEFQDTLVEELPAIFLHNPTYTYVVDQKIKGVDIDRIIIPADRFNNLSDWYIKTKRKFKGNL</sequence>
<dbReference type="EMBL" id="MHIC01000038">
    <property type="protein sequence ID" value="OGY43982.1"/>
    <property type="molecule type" value="Genomic_DNA"/>
</dbReference>
<dbReference type="GO" id="GO:0043190">
    <property type="term" value="C:ATP-binding cassette (ABC) transporter complex"/>
    <property type="evidence" value="ECO:0007669"/>
    <property type="project" value="InterPro"/>
</dbReference>